<reference evidence="3 4" key="1">
    <citation type="submission" date="2024-02" db="EMBL/GenBank/DDBJ databases">
        <title>Expansion and revision of Xanthobacter and proposal of Roseixanthobacter gen. nov.</title>
        <authorList>
            <person name="Soltysiak M.P.M."/>
            <person name="Jalihal A."/>
            <person name="Ory A."/>
            <person name="Chrisophersen C."/>
            <person name="Lee A.D."/>
            <person name="Boulton J."/>
            <person name="Springer M."/>
        </authorList>
    </citation>
    <scope>NUCLEOTIDE SEQUENCE [LARGE SCALE GENOMIC DNA]</scope>
    <source>
        <strain evidence="3 4">CB5</strain>
    </source>
</reference>
<evidence type="ECO:0000313" key="3">
    <source>
        <dbReference type="EMBL" id="MFG1255470.1"/>
    </source>
</evidence>
<dbReference type="Gene3D" id="3.40.50.300">
    <property type="entry name" value="P-loop containing nucleotide triphosphate hydrolases"/>
    <property type="match status" value="1"/>
</dbReference>
<dbReference type="InterPro" id="IPR001482">
    <property type="entry name" value="T2SS/T4SS_dom"/>
</dbReference>
<dbReference type="PANTHER" id="PTHR30486:SF6">
    <property type="entry name" value="TYPE IV PILUS RETRACTATION ATPASE PILT"/>
    <property type="match status" value="1"/>
</dbReference>
<dbReference type="InterPro" id="IPR050921">
    <property type="entry name" value="T4SS_GSP_E_ATPase"/>
</dbReference>
<comment type="caution">
    <text evidence="3">The sequence shown here is derived from an EMBL/GenBank/DDBJ whole genome shotgun (WGS) entry which is preliminary data.</text>
</comment>
<dbReference type="SUPFAM" id="SSF52540">
    <property type="entry name" value="P-loop containing nucleoside triphosphate hydrolases"/>
    <property type="match status" value="1"/>
</dbReference>
<accession>A0ABW6ZP15</accession>
<dbReference type="RefSeq" id="WP_394010381.1">
    <property type="nucleotide sequence ID" value="NZ_JBAFUR010000011.1"/>
</dbReference>
<sequence length="422" mass="45884">MASWIGTYLGAKGQRFAGARFGVASKEDIRRVLVACAKLGASDIIFQTGQPVLAFINGHLFSLTGHWLQIEDLRRVAVALAANDSIMPRLMAGQAFDTAVQYADPEERDEQGDLLRYRFRVNITAMNFDGSVGMQIVLRYIRSEPPMPEDIALEAEIVAESAPSQGAVIIAGETGSGKTTTTAALKRNILAGNTHLTGNLITYEAPIEFLFTDVPSACCTIAQHEVPLHVPSFADGVRNAMRRNPSLIEIQELRDAETITAAAEAANTGHTVYATTHASSVAHVFRRLPQRFPADQQVPGFYDVVSSTHLLVSQVLVPRIGGGRICLREWQLITEDVRLEVERAGPSGAFERMREIIGRGEGGRPMSATVARKLEEGDISAETAIRALYRYGYRREAERLAAPHSRVVSVPAGGPDHAVLTT</sequence>
<evidence type="ECO:0000259" key="2">
    <source>
        <dbReference type="Pfam" id="PF00437"/>
    </source>
</evidence>
<name>A0ABW6ZP15_9HYPH</name>
<dbReference type="Proteomes" id="UP001604043">
    <property type="component" value="Unassembled WGS sequence"/>
</dbReference>
<evidence type="ECO:0000256" key="1">
    <source>
        <dbReference type="ARBA" id="ARBA00006611"/>
    </source>
</evidence>
<protein>
    <submittedName>
        <fullName evidence="3">ATPase, T2SS/T4P/T4SS family</fullName>
    </submittedName>
</protein>
<dbReference type="Pfam" id="PF00437">
    <property type="entry name" value="T2SSE"/>
    <property type="match status" value="1"/>
</dbReference>
<proteinExistence type="inferred from homology"/>
<organism evidence="3 4">
    <name type="scientific">Xanthobacter aminoxidans</name>
    <dbReference type="NCBI Taxonomy" id="186280"/>
    <lineage>
        <taxon>Bacteria</taxon>
        <taxon>Pseudomonadati</taxon>
        <taxon>Pseudomonadota</taxon>
        <taxon>Alphaproteobacteria</taxon>
        <taxon>Hyphomicrobiales</taxon>
        <taxon>Xanthobacteraceae</taxon>
        <taxon>Xanthobacter</taxon>
    </lineage>
</organism>
<dbReference type="InterPro" id="IPR027417">
    <property type="entry name" value="P-loop_NTPase"/>
</dbReference>
<comment type="similarity">
    <text evidence="1">Belongs to the GSP E family.</text>
</comment>
<feature type="domain" description="Bacterial type II secretion system protein E" evidence="2">
    <location>
        <begin position="162"/>
        <end position="319"/>
    </location>
</feature>
<dbReference type="EMBL" id="JBAFUR010000011">
    <property type="protein sequence ID" value="MFG1255470.1"/>
    <property type="molecule type" value="Genomic_DNA"/>
</dbReference>
<dbReference type="Gene3D" id="3.30.450.90">
    <property type="match status" value="1"/>
</dbReference>
<evidence type="ECO:0000313" key="4">
    <source>
        <dbReference type="Proteomes" id="UP001604043"/>
    </source>
</evidence>
<gene>
    <name evidence="3" type="ORF">V5F30_24880</name>
</gene>
<keyword evidence="4" id="KW-1185">Reference proteome</keyword>
<dbReference type="PANTHER" id="PTHR30486">
    <property type="entry name" value="TWITCHING MOTILITY PROTEIN PILT"/>
    <property type="match status" value="1"/>
</dbReference>